<dbReference type="Pfam" id="PF06737">
    <property type="entry name" value="Transglycosylas"/>
    <property type="match status" value="1"/>
</dbReference>
<evidence type="ECO:0000256" key="2">
    <source>
        <dbReference type="ARBA" id="ARBA00022801"/>
    </source>
</evidence>
<dbReference type="EMBL" id="WMBR01000004">
    <property type="protein sequence ID" value="MXP22657.1"/>
    <property type="molecule type" value="Genomic_DNA"/>
</dbReference>
<comment type="similarity">
    <text evidence="1">Belongs to the transglycosylase family. Rpf subfamily.</text>
</comment>
<dbReference type="InterPro" id="IPR023346">
    <property type="entry name" value="Lysozyme-like_dom_sf"/>
</dbReference>
<dbReference type="SUPFAM" id="SSF53955">
    <property type="entry name" value="Lysozyme-like"/>
    <property type="match status" value="1"/>
</dbReference>
<gene>
    <name evidence="5" type="ORF">GIY30_15050</name>
</gene>
<keyword evidence="3" id="KW-0732">Signal</keyword>
<accession>A0A6L7GT88</accession>
<evidence type="ECO:0000313" key="5">
    <source>
        <dbReference type="EMBL" id="MXP22657.1"/>
    </source>
</evidence>
<evidence type="ECO:0000313" key="6">
    <source>
        <dbReference type="Proteomes" id="UP000475545"/>
    </source>
</evidence>
<evidence type="ECO:0000259" key="4">
    <source>
        <dbReference type="Pfam" id="PF06737"/>
    </source>
</evidence>
<keyword evidence="6" id="KW-1185">Reference proteome</keyword>
<comment type="caution">
    <text evidence="5">The sequence shown here is derived from an EMBL/GenBank/DDBJ whole genome shotgun (WGS) entry which is preliminary data.</text>
</comment>
<dbReference type="GO" id="GO:0016787">
    <property type="term" value="F:hydrolase activity"/>
    <property type="evidence" value="ECO:0007669"/>
    <property type="project" value="UniProtKB-KW"/>
</dbReference>
<dbReference type="InterPro" id="IPR010618">
    <property type="entry name" value="RPF"/>
</dbReference>
<organism evidence="5 6">
    <name type="scientific">Gordonia mangrovi</name>
    <dbReference type="NCBI Taxonomy" id="2665643"/>
    <lineage>
        <taxon>Bacteria</taxon>
        <taxon>Bacillati</taxon>
        <taxon>Actinomycetota</taxon>
        <taxon>Actinomycetes</taxon>
        <taxon>Mycobacteriales</taxon>
        <taxon>Gordoniaceae</taxon>
        <taxon>Gordonia</taxon>
    </lineage>
</organism>
<evidence type="ECO:0000256" key="3">
    <source>
        <dbReference type="SAM" id="SignalP"/>
    </source>
</evidence>
<feature type="chain" id="PRO_5027024727" evidence="3">
    <location>
        <begin position="42"/>
        <end position="216"/>
    </location>
</feature>
<dbReference type="Gene3D" id="1.10.530.10">
    <property type="match status" value="1"/>
</dbReference>
<dbReference type="Proteomes" id="UP000475545">
    <property type="component" value="Unassembled WGS sequence"/>
</dbReference>
<dbReference type="CDD" id="cd13925">
    <property type="entry name" value="RPF"/>
    <property type="match status" value="1"/>
</dbReference>
<name>A0A6L7GT88_9ACTN</name>
<feature type="signal peptide" evidence="3">
    <location>
        <begin position="1"/>
        <end position="41"/>
    </location>
</feature>
<evidence type="ECO:0000256" key="1">
    <source>
        <dbReference type="ARBA" id="ARBA00010830"/>
    </source>
</evidence>
<reference evidence="5 6" key="1">
    <citation type="submission" date="2019-11" db="EMBL/GenBank/DDBJ databases">
        <title>Gordonia sp. nov., a novel actinobacterium isolated from mangrove soil in Hainan.</title>
        <authorList>
            <person name="Huang X."/>
            <person name="Xie Y."/>
            <person name="Chu X."/>
            <person name="Xiao K."/>
        </authorList>
    </citation>
    <scope>NUCLEOTIDE SEQUENCE [LARGE SCALE GENOMIC DNA]</scope>
    <source>
        <strain evidence="5 6">HNM0687</strain>
    </source>
</reference>
<proteinExistence type="inferred from homology"/>
<feature type="domain" description="Resuscitation-promoting factor core lysozyme-like" evidence="4">
    <location>
        <begin position="41"/>
        <end position="117"/>
    </location>
</feature>
<sequence length="216" mass="22446">MSGRHRKPTTATTTKTFAKVALTGAVLGGGAALLGTGTANAATDAEWNQVAQCESGGNWAINTGNGYHGGLQFSPSTWSGYGGGEFAPTADQATKEQQIVVAERVLAGQGKGAWPTCGTVLSGPTQRSAPAAPKPAPALPKLPELPAPFDWATTPDAGSTADVTKQVDQALGQAIDNNQITPEVRDLWKAAKQSGYELTPEQIELFNQHKDQLPNP</sequence>
<dbReference type="RefSeq" id="WP_160902862.1">
    <property type="nucleotide sequence ID" value="NZ_CP102850.1"/>
</dbReference>
<dbReference type="AlphaFoldDB" id="A0A6L7GT88"/>
<keyword evidence="2" id="KW-0378">Hydrolase</keyword>
<protein>
    <submittedName>
        <fullName evidence="5">Transglycosylase</fullName>
    </submittedName>
</protein>